<feature type="domain" description="AAA+ ATPase" evidence="2">
    <location>
        <begin position="52"/>
        <end position="195"/>
    </location>
</feature>
<dbReference type="Pfam" id="PF07728">
    <property type="entry name" value="AAA_5"/>
    <property type="match status" value="1"/>
</dbReference>
<evidence type="ECO:0000259" key="2">
    <source>
        <dbReference type="SMART" id="SM00382"/>
    </source>
</evidence>
<organism evidence="3 4">
    <name type="scientific">Tepidimonas aquatica</name>
    <dbReference type="NCBI Taxonomy" id="247482"/>
    <lineage>
        <taxon>Bacteria</taxon>
        <taxon>Pseudomonadati</taxon>
        <taxon>Pseudomonadota</taxon>
        <taxon>Betaproteobacteria</taxon>
        <taxon>Burkholderiales</taxon>
        <taxon>Tepidimonas</taxon>
    </lineage>
</organism>
<dbReference type="InterPro" id="IPR011704">
    <property type="entry name" value="ATPase_dyneun-rel_AAA"/>
</dbReference>
<comment type="caution">
    <text evidence="3">The sequence shown here is derived from an EMBL/GenBank/DDBJ whole genome shotgun (WGS) entry which is preliminary data.</text>
</comment>
<evidence type="ECO:0000313" key="3">
    <source>
        <dbReference type="EMBL" id="TSE24973.1"/>
    </source>
</evidence>
<dbReference type="InterPro" id="IPR003593">
    <property type="entry name" value="AAA+_ATPase"/>
</dbReference>
<protein>
    <submittedName>
        <fullName evidence="3">Magnesium-chelatase 38 kDa subunit</fullName>
        <ecNumber evidence="3">6.6.1.1</ecNumber>
    </submittedName>
</protein>
<feature type="compositionally biased region" description="Polar residues" evidence="1">
    <location>
        <begin position="321"/>
        <end position="331"/>
    </location>
</feature>
<dbReference type="EC" id="6.6.1.1" evidence="3"/>
<feature type="compositionally biased region" description="Low complexity" evidence="1">
    <location>
        <begin position="8"/>
        <end position="26"/>
    </location>
</feature>
<dbReference type="PANTHER" id="PTHR35023">
    <property type="entry name" value="CHELATASE-RELATED"/>
    <property type="match status" value="1"/>
</dbReference>
<dbReference type="CDD" id="cd00009">
    <property type="entry name" value="AAA"/>
    <property type="match status" value="1"/>
</dbReference>
<dbReference type="GO" id="GO:0016887">
    <property type="term" value="F:ATP hydrolysis activity"/>
    <property type="evidence" value="ECO:0007669"/>
    <property type="project" value="InterPro"/>
</dbReference>
<dbReference type="EMBL" id="VJNA01000013">
    <property type="protein sequence ID" value="TSE24973.1"/>
    <property type="molecule type" value="Genomic_DNA"/>
</dbReference>
<dbReference type="Pfam" id="PF17863">
    <property type="entry name" value="AAA_lid_2"/>
    <property type="match status" value="1"/>
</dbReference>
<name>A0A554WN28_9BURK</name>
<dbReference type="Gene3D" id="3.40.50.300">
    <property type="entry name" value="P-loop containing nucleotide triphosphate hydrolases"/>
    <property type="match status" value="1"/>
</dbReference>
<dbReference type="Proteomes" id="UP000318554">
    <property type="component" value="Unassembled WGS sequence"/>
</dbReference>
<keyword evidence="4" id="KW-1185">Reference proteome</keyword>
<feature type="region of interest" description="Disordered" evidence="1">
    <location>
        <begin position="319"/>
        <end position="387"/>
    </location>
</feature>
<dbReference type="SUPFAM" id="SSF52540">
    <property type="entry name" value="P-loop containing nucleoside triphosphate hydrolases"/>
    <property type="match status" value="1"/>
</dbReference>
<dbReference type="GO" id="GO:0005524">
    <property type="term" value="F:ATP binding"/>
    <property type="evidence" value="ECO:0007669"/>
    <property type="project" value="InterPro"/>
</dbReference>
<dbReference type="SMART" id="SM00382">
    <property type="entry name" value="AAA"/>
    <property type="match status" value="1"/>
</dbReference>
<dbReference type="InterPro" id="IPR041628">
    <property type="entry name" value="ChlI/MoxR_AAA_lid"/>
</dbReference>
<sequence length="387" mass="40321">MGTSVNLTTTDACSTTAAPPDTTPETPRYPFAALVGVPDLQLALLLVAIDPTLGGVLIRGPRGTAKSTAARALADLLPGAPFVQLPLGATLEQIVGTLELQDALRHGRITWRPGLLARAHGGVLYVDEVNLLPDALADVLLDAAASGVHTVERDGISQRHAARFALIGTMNPEEGELRPQLLDRFGLCVELSNPDAAAVRAAIVRARLAFEADPAAFVACHHLQQQTLQQRLQRARQALGTLTWSDELIVQACAQALQSGADGLRGDLTLLKAARAHAAWHGKTAIDLADLRAVAPWVLAHRRSGTAAAAAEGAASAITPPWQSAAPQRTSAAPYDGSAPQDGKLQGESPPRHAAAGEADWGALPPQPVGMAPPLAQIPGGWPVPKP</sequence>
<reference evidence="3 4" key="1">
    <citation type="submission" date="2019-07" db="EMBL/GenBank/DDBJ databases">
        <title>Tepidimonas aquatica CLN-1 draft genome.</title>
        <authorList>
            <person name="Da Costa M.S."/>
            <person name="Froufe H.J.C."/>
            <person name="Egas C."/>
            <person name="Albuquerque L."/>
        </authorList>
    </citation>
    <scope>NUCLEOTIDE SEQUENCE [LARGE SCALE GENOMIC DNA]</scope>
    <source>
        <strain evidence="3 4">CLN-1</strain>
    </source>
</reference>
<evidence type="ECO:0000256" key="1">
    <source>
        <dbReference type="SAM" id="MobiDB-lite"/>
    </source>
</evidence>
<gene>
    <name evidence="3" type="primary">bchI</name>
    <name evidence="3" type="ORF">Taqua_01281</name>
</gene>
<keyword evidence="3" id="KW-0436">Ligase</keyword>
<feature type="region of interest" description="Disordered" evidence="1">
    <location>
        <begin position="1"/>
        <end position="26"/>
    </location>
</feature>
<proteinExistence type="predicted"/>
<dbReference type="InterPro" id="IPR052989">
    <property type="entry name" value="Mg-chelatase_DI-like"/>
</dbReference>
<dbReference type="AlphaFoldDB" id="A0A554WN28"/>
<dbReference type="Gene3D" id="1.10.8.80">
    <property type="entry name" value="Magnesium chelatase subunit I, C-Terminal domain"/>
    <property type="match status" value="1"/>
</dbReference>
<accession>A0A554WN28</accession>
<dbReference type="OrthoDB" id="9775079at2"/>
<dbReference type="GO" id="GO:0016851">
    <property type="term" value="F:magnesium chelatase activity"/>
    <property type="evidence" value="ECO:0007669"/>
    <property type="project" value="UniProtKB-EC"/>
</dbReference>
<evidence type="ECO:0000313" key="4">
    <source>
        <dbReference type="Proteomes" id="UP000318554"/>
    </source>
</evidence>
<dbReference type="PANTHER" id="PTHR35023:SF1">
    <property type="entry name" value="MG-PROTOPORPHYRIN IX CHELATASE"/>
    <property type="match status" value="1"/>
</dbReference>
<dbReference type="InterPro" id="IPR027417">
    <property type="entry name" value="P-loop_NTPase"/>
</dbReference>